<keyword evidence="2" id="KW-0812">Transmembrane</keyword>
<name>A0A1W5CXC9_9LECA</name>
<evidence type="ECO:0000256" key="1">
    <source>
        <dbReference type="SAM" id="MobiDB-lite"/>
    </source>
</evidence>
<feature type="compositionally biased region" description="Polar residues" evidence="1">
    <location>
        <begin position="318"/>
        <end position="327"/>
    </location>
</feature>
<feature type="region of interest" description="Disordered" evidence="1">
    <location>
        <begin position="207"/>
        <end position="301"/>
    </location>
</feature>
<feature type="region of interest" description="Disordered" evidence="1">
    <location>
        <begin position="173"/>
        <end position="195"/>
    </location>
</feature>
<evidence type="ECO:0000313" key="4">
    <source>
        <dbReference type="Proteomes" id="UP000192927"/>
    </source>
</evidence>
<dbReference type="Proteomes" id="UP000192927">
    <property type="component" value="Unassembled WGS sequence"/>
</dbReference>
<organism evidence="3 4">
    <name type="scientific">Lasallia pustulata</name>
    <dbReference type="NCBI Taxonomy" id="136370"/>
    <lineage>
        <taxon>Eukaryota</taxon>
        <taxon>Fungi</taxon>
        <taxon>Dikarya</taxon>
        <taxon>Ascomycota</taxon>
        <taxon>Pezizomycotina</taxon>
        <taxon>Lecanoromycetes</taxon>
        <taxon>OSLEUM clade</taxon>
        <taxon>Umbilicariomycetidae</taxon>
        <taxon>Umbilicariales</taxon>
        <taxon>Umbilicariaceae</taxon>
        <taxon>Lasallia</taxon>
    </lineage>
</organism>
<keyword evidence="4" id="KW-1185">Reference proteome</keyword>
<feature type="compositionally biased region" description="Polar residues" evidence="1">
    <location>
        <begin position="253"/>
        <end position="262"/>
    </location>
</feature>
<reference evidence="4" key="1">
    <citation type="submission" date="2017-03" db="EMBL/GenBank/DDBJ databases">
        <authorList>
            <person name="Sharma R."/>
            <person name="Thines M."/>
        </authorList>
    </citation>
    <scope>NUCLEOTIDE SEQUENCE [LARGE SCALE GENOMIC DNA]</scope>
</reference>
<dbReference type="EMBL" id="FWEW01000736">
    <property type="protein sequence ID" value="SLM35518.1"/>
    <property type="molecule type" value="Genomic_DNA"/>
</dbReference>
<proteinExistence type="predicted"/>
<evidence type="ECO:0000256" key="2">
    <source>
        <dbReference type="SAM" id="Phobius"/>
    </source>
</evidence>
<feature type="compositionally biased region" description="Basic and acidic residues" evidence="1">
    <location>
        <begin position="207"/>
        <end position="246"/>
    </location>
</feature>
<feature type="transmembrane region" description="Helical" evidence="2">
    <location>
        <begin position="36"/>
        <end position="57"/>
    </location>
</feature>
<dbReference type="AlphaFoldDB" id="A0A1W5CXC9"/>
<feature type="region of interest" description="Disordered" evidence="1">
    <location>
        <begin position="13"/>
        <end position="32"/>
    </location>
</feature>
<accession>A0A1W5CXC9</accession>
<keyword evidence="2" id="KW-1133">Transmembrane helix</keyword>
<evidence type="ECO:0000313" key="3">
    <source>
        <dbReference type="EMBL" id="SLM35518.1"/>
    </source>
</evidence>
<keyword evidence="2" id="KW-0472">Membrane</keyword>
<feature type="region of interest" description="Disordered" evidence="1">
    <location>
        <begin position="316"/>
        <end position="342"/>
    </location>
</feature>
<sequence>MMLLPTMPRLESRQAGASNNTAGPESKGSGSVNSSVIISLVVISSVLLLISATFIFLRNFRRLHPNPKFIPTPYLKRVWRSWNPSSKYGRLFGGNSYTPYNRPSSSLAHRDTSYSNIPPSTATGLSTEIAASTTSNAIDRNTSVRSIMTLPPYYPTPRPSERLIAREGERAGVDTVIEFPETAEEEESRRDEEMESLYQIRAARRREIEEREERRRQRREAREAGDWARSEAPDTPRTSTHGDRSGSDAARTPSASQDSPPQGSVFREPNIPPFEPPSYDEEAAVPGEEAPPYESPVRARGGAPQLPVLRLLPAIEVTGSTPGNSVPVTPVDGRGDEGRTRR</sequence>
<protein>
    <submittedName>
        <fullName evidence="3">Uncharacterized protein</fullName>
    </submittedName>
</protein>
<feature type="compositionally biased region" description="Basic and acidic residues" evidence="1">
    <location>
        <begin position="333"/>
        <end position="342"/>
    </location>
</feature>
<feature type="compositionally biased region" description="Polar residues" evidence="1">
    <location>
        <begin position="15"/>
        <end position="32"/>
    </location>
</feature>